<dbReference type="AlphaFoldDB" id="A0AAI9ULH7"/>
<reference evidence="2 3" key="1">
    <citation type="submission" date="2016-10" db="EMBL/GenBank/DDBJ databases">
        <title>The genome sequence of Colletotrichum fioriniae PJ7.</title>
        <authorList>
            <person name="Baroncelli R."/>
        </authorList>
    </citation>
    <scope>NUCLEOTIDE SEQUENCE [LARGE SCALE GENOMIC DNA]</scope>
    <source>
        <strain evidence="2">Col 31</strain>
    </source>
</reference>
<sequence length="421" mass="46057">MDSSAQARQVLIADLPREGDLAHRTNDGRPTTQVRTESNVVGGPNPNPISDRSPSPDLSLRPEHSEPELLSSVDVASLYAQVAKLNDALAALEDEVRREPYVNSEKECRGAAGDVEQLLASLAQRAAEKTGLGRWFPCTGRKKRDWLRRHVCVVQETCGTVGVTHLRVADAFAGLCGRADGLGEDGERLSQVVGEARDGFEWERVRWKVLGWREGILRDELEGVEARMSAVSGDSSSSGLVPDGYGGGIVDNAATTTTNEREATVVEMRFETEQLATLPSETEDYAHNPTEDDLCNPVEQLQHIEDDRDARSPGNERDEVRLEIMAASLESLFLVKHGDLSADLQRRVAALRGGGNRCLDVAERLEKLRDSDYGELVAGLGELAKKPDAESRRKGVKRVKATGRLGASYRGVTTAEYLMMR</sequence>
<evidence type="ECO:0000313" key="3">
    <source>
        <dbReference type="Proteomes" id="UP001239795"/>
    </source>
</evidence>
<keyword evidence="3" id="KW-1185">Reference proteome</keyword>
<evidence type="ECO:0000313" key="2">
    <source>
        <dbReference type="EMBL" id="KAK1459602.1"/>
    </source>
</evidence>
<dbReference type="Proteomes" id="UP001239795">
    <property type="component" value="Unassembled WGS sequence"/>
</dbReference>
<gene>
    <name evidence="2" type="ORF">CMEL01_02601</name>
</gene>
<feature type="compositionally biased region" description="Polar residues" evidence="1">
    <location>
        <begin position="28"/>
        <end position="39"/>
    </location>
</feature>
<dbReference type="EMBL" id="MLGG01000013">
    <property type="protein sequence ID" value="KAK1459602.1"/>
    <property type="molecule type" value="Genomic_DNA"/>
</dbReference>
<accession>A0AAI9ULH7</accession>
<comment type="caution">
    <text evidence="2">The sequence shown here is derived from an EMBL/GenBank/DDBJ whole genome shotgun (WGS) entry which is preliminary data.</text>
</comment>
<evidence type="ECO:0000256" key="1">
    <source>
        <dbReference type="SAM" id="MobiDB-lite"/>
    </source>
</evidence>
<protein>
    <submittedName>
        <fullName evidence="2">Uncharacterized protein</fullName>
    </submittedName>
</protein>
<proteinExistence type="predicted"/>
<name>A0AAI9ULH7_9PEZI</name>
<feature type="region of interest" description="Disordered" evidence="1">
    <location>
        <begin position="13"/>
        <end position="65"/>
    </location>
</feature>
<feature type="compositionally biased region" description="Basic and acidic residues" evidence="1">
    <location>
        <begin position="15"/>
        <end position="27"/>
    </location>
</feature>
<organism evidence="2 3">
    <name type="scientific">Colletotrichum melonis</name>
    <dbReference type="NCBI Taxonomy" id="1209925"/>
    <lineage>
        <taxon>Eukaryota</taxon>
        <taxon>Fungi</taxon>
        <taxon>Dikarya</taxon>
        <taxon>Ascomycota</taxon>
        <taxon>Pezizomycotina</taxon>
        <taxon>Sordariomycetes</taxon>
        <taxon>Hypocreomycetidae</taxon>
        <taxon>Glomerellales</taxon>
        <taxon>Glomerellaceae</taxon>
        <taxon>Colletotrichum</taxon>
        <taxon>Colletotrichum acutatum species complex</taxon>
    </lineage>
</organism>